<feature type="binding site" evidence="7">
    <location>
        <position position="93"/>
    </location>
    <ligand>
        <name>Zn(2+)</name>
        <dbReference type="ChEBI" id="CHEBI:29105"/>
    </ligand>
</feature>
<feature type="binding site" evidence="7">
    <location>
        <position position="133"/>
    </location>
    <ligand>
        <name>Zn(2+)</name>
        <dbReference type="ChEBI" id="CHEBI:29105"/>
    </ligand>
</feature>
<protein>
    <recommendedName>
        <fullName evidence="11">Transcriptional repressor</fullName>
    </recommendedName>
</protein>
<dbReference type="Gene3D" id="1.10.10.10">
    <property type="entry name" value="Winged helix-like DNA-binding domain superfamily/Winged helix DNA-binding domain"/>
    <property type="match status" value="1"/>
</dbReference>
<dbReference type="InterPro" id="IPR036388">
    <property type="entry name" value="WH-like_DNA-bd_sf"/>
</dbReference>
<keyword evidence="8" id="KW-0408">Iron</keyword>
<feature type="binding site" evidence="8">
    <location>
        <position position="105"/>
    </location>
    <ligand>
        <name>Fe cation</name>
        <dbReference type="ChEBI" id="CHEBI:24875"/>
    </ligand>
</feature>
<dbReference type="InterPro" id="IPR043135">
    <property type="entry name" value="Fur_C"/>
</dbReference>
<dbReference type="GO" id="GO:1900376">
    <property type="term" value="P:regulation of secondary metabolite biosynthetic process"/>
    <property type="evidence" value="ECO:0007669"/>
    <property type="project" value="TreeGrafter"/>
</dbReference>
<evidence type="ECO:0000256" key="2">
    <source>
        <dbReference type="ARBA" id="ARBA00022491"/>
    </source>
</evidence>
<evidence type="ECO:0000313" key="10">
    <source>
        <dbReference type="Proteomes" id="UP001059824"/>
    </source>
</evidence>
<dbReference type="AlphaFoldDB" id="A0A857MN82"/>
<dbReference type="RefSeq" id="WP_260764033.1">
    <property type="nucleotide sequence ID" value="NZ_CP045921.1"/>
</dbReference>
<dbReference type="KEGG" id="mama:GII36_01945"/>
<evidence type="ECO:0000256" key="8">
    <source>
        <dbReference type="PIRSR" id="PIRSR602481-2"/>
    </source>
</evidence>
<dbReference type="GO" id="GO:0000976">
    <property type="term" value="F:transcription cis-regulatory region binding"/>
    <property type="evidence" value="ECO:0007669"/>
    <property type="project" value="TreeGrafter"/>
</dbReference>
<evidence type="ECO:0000256" key="3">
    <source>
        <dbReference type="ARBA" id="ARBA00022833"/>
    </source>
</evidence>
<comment type="cofactor">
    <cofactor evidence="7">
        <name>Zn(2+)</name>
        <dbReference type="ChEBI" id="CHEBI:29105"/>
    </cofactor>
    <text evidence="7">Binds 1 zinc ion per subunit.</text>
</comment>
<feature type="binding site" evidence="8">
    <location>
        <position position="84"/>
    </location>
    <ligand>
        <name>Fe cation</name>
        <dbReference type="ChEBI" id="CHEBI:24875"/>
    </ligand>
</feature>
<dbReference type="EMBL" id="CP045921">
    <property type="protein sequence ID" value="QHN42611.1"/>
    <property type="molecule type" value="Genomic_DNA"/>
</dbReference>
<organism evidence="9 10">
    <name type="scientific">Candidatus Mycosynbacter amalyticus</name>
    <dbReference type="NCBI Taxonomy" id="2665156"/>
    <lineage>
        <taxon>Bacteria</taxon>
        <taxon>Candidatus Saccharimonadota</taxon>
        <taxon>Candidatus Saccharimonadota incertae sedis</taxon>
        <taxon>Candidatus Mycosynbacter</taxon>
    </lineage>
</organism>
<dbReference type="InterPro" id="IPR036390">
    <property type="entry name" value="WH_DNA-bd_sf"/>
</dbReference>
<comment type="similarity">
    <text evidence="1">Belongs to the Fur family.</text>
</comment>
<evidence type="ECO:0000256" key="1">
    <source>
        <dbReference type="ARBA" id="ARBA00007957"/>
    </source>
</evidence>
<evidence type="ECO:0008006" key="11">
    <source>
        <dbReference type="Google" id="ProtNLM"/>
    </source>
</evidence>
<gene>
    <name evidence="9" type="ORF">GII36_01945</name>
</gene>
<evidence type="ECO:0000256" key="6">
    <source>
        <dbReference type="ARBA" id="ARBA00023163"/>
    </source>
</evidence>
<dbReference type="PANTHER" id="PTHR33202">
    <property type="entry name" value="ZINC UPTAKE REGULATION PROTEIN"/>
    <property type="match status" value="1"/>
</dbReference>
<dbReference type="GO" id="GO:0045892">
    <property type="term" value="P:negative regulation of DNA-templated transcription"/>
    <property type="evidence" value="ECO:0007669"/>
    <property type="project" value="TreeGrafter"/>
</dbReference>
<evidence type="ECO:0000256" key="4">
    <source>
        <dbReference type="ARBA" id="ARBA00023015"/>
    </source>
</evidence>
<dbReference type="Proteomes" id="UP001059824">
    <property type="component" value="Chromosome"/>
</dbReference>
<accession>A0A857MN82</accession>
<keyword evidence="10" id="KW-1185">Reference proteome</keyword>
<evidence type="ECO:0000256" key="7">
    <source>
        <dbReference type="PIRSR" id="PIRSR602481-1"/>
    </source>
</evidence>
<dbReference type="PANTHER" id="PTHR33202:SF7">
    <property type="entry name" value="FERRIC UPTAKE REGULATION PROTEIN"/>
    <property type="match status" value="1"/>
</dbReference>
<dbReference type="SUPFAM" id="SSF46785">
    <property type="entry name" value="Winged helix' DNA-binding domain"/>
    <property type="match status" value="1"/>
</dbReference>
<keyword evidence="2" id="KW-0678">Repressor</keyword>
<keyword evidence="7" id="KW-0479">Metal-binding</keyword>
<evidence type="ECO:0000313" key="9">
    <source>
        <dbReference type="EMBL" id="QHN42611.1"/>
    </source>
</evidence>
<dbReference type="Gene3D" id="3.30.1490.190">
    <property type="match status" value="1"/>
</dbReference>
<dbReference type="CDD" id="cd07153">
    <property type="entry name" value="Fur_like"/>
    <property type="match status" value="1"/>
</dbReference>
<feature type="binding site" evidence="8">
    <location>
        <position position="122"/>
    </location>
    <ligand>
        <name>Fe cation</name>
        <dbReference type="ChEBI" id="CHEBI:24875"/>
    </ligand>
</feature>
<keyword evidence="6" id="KW-0804">Transcription</keyword>
<dbReference type="GO" id="GO:0003700">
    <property type="term" value="F:DNA-binding transcription factor activity"/>
    <property type="evidence" value="ECO:0007669"/>
    <property type="project" value="InterPro"/>
</dbReference>
<dbReference type="GO" id="GO:0008270">
    <property type="term" value="F:zinc ion binding"/>
    <property type="evidence" value="ECO:0007669"/>
    <property type="project" value="TreeGrafter"/>
</dbReference>
<comment type="cofactor">
    <cofactor evidence="8">
        <name>Mn(2+)</name>
        <dbReference type="ChEBI" id="CHEBI:29035"/>
    </cofactor>
    <cofactor evidence="8">
        <name>Fe(2+)</name>
        <dbReference type="ChEBI" id="CHEBI:29033"/>
    </cofactor>
    <text evidence="8">Binds 1 Mn(2+) or Fe(2+) ion per subunit.</text>
</comment>
<name>A0A857MN82_9BACT</name>
<proteinExistence type="inferred from homology"/>
<keyword evidence="3 7" id="KW-0862">Zinc</keyword>
<sequence>MNADFESILRDAGQSITKPRQAVFETLKTTDEPLKNGEIAKRTPNIDRASVYRSLELFTKLGITTTTIRGWTPFTELAEPFKPHHHHMICEQCGRVEEIANDTLEDVLTLVANRHEFTLKSHTVELSGICKNCRADLPQPTAS</sequence>
<dbReference type="InterPro" id="IPR002481">
    <property type="entry name" value="FUR"/>
</dbReference>
<feature type="binding site" evidence="7">
    <location>
        <position position="90"/>
    </location>
    <ligand>
        <name>Zn(2+)</name>
        <dbReference type="ChEBI" id="CHEBI:29105"/>
    </ligand>
</feature>
<feature type="binding site" evidence="7">
    <location>
        <position position="130"/>
    </location>
    <ligand>
        <name>Zn(2+)</name>
        <dbReference type="ChEBI" id="CHEBI:29105"/>
    </ligand>
</feature>
<reference evidence="9" key="1">
    <citation type="journal article" date="2021" name="Nat. Microbiol.">
        <title>Cocultivation of an ultrasmall environmental parasitic bacterium with lytic ability against bacteria associated with wastewater foams.</title>
        <authorList>
            <person name="Batinovic S."/>
            <person name="Rose J.J.A."/>
            <person name="Ratcliffe J."/>
            <person name="Seviour R.J."/>
            <person name="Petrovski S."/>
        </authorList>
    </citation>
    <scope>NUCLEOTIDE SEQUENCE</scope>
    <source>
        <strain evidence="9">JR1</strain>
    </source>
</reference>
<dbReference type="Pfam" id="PF01475">
    <property type="entry name" value="FUR"/>
    <property type="match status" value="1"/>
</dbReference>
<keyword evidence="4" id="KW-0805">Transcription regulation</keyword>
<evidence type="ECO:0000256" key="5">
    <source>
        <dbReference type="ARBA" id="ARBA00023125"/>
    </source>
</evidence>
<keyword evidence="5" id="KW-0238">DNA-binding</keyword>